<reference evidence="1" key="1">
    <citation type="submission" date="2020-04" db="EMBL/GenBank/DDBJ databases">
        <authorList>
            <person name="Chiriac C."/>
            <person name="Salcher M."/>
            <person name="Ghai R."/>
            <person name="Kavagutti S V."/>
        </authorList>
    </citation>
    <scope>NUCLEOTIDE SEQUENCE</scope>
</reference>
<evidence type="ECO:0000313" key="1">
    <source>
        <dbReference type="EMBL" id="CAB4137046.1"/>
    </source>
</evidence>
<proteinExistence type="predicted"/>
<accession>A0A6J5LVS4</accession>
<organism evidence="1">
    <name type="scientific">uncultured Caudovirales phage</name>
    <dbReference type="NCBI Taxonomy" id="2100421"/>
    <lineage>
        <taxon>Viruses</taxon>
        <taxon>Duplodnaviria</taxon>
        <taxon>Heunggongvirae</taxon>
        <taxon>Uroviricota</taxon>
        <taxon>Caudoviricetes</taxon>
        <taxon>Peduoviridae</taxon>
        <taxon>Maltschvirus</taxon>
        <taxon>Maltschvirus maltsch</taxon>
    </lineage>
</organism>
<dbReference type="EMBL" id="LR796334">
    <property type="protein sequence ID" value="CAB4137046.1"/>
    <property type="molecule type" value="Genomic_DNA"/>
</dbReference>
<name>A0A6J5LVS4_9CAUD</name>
<sequence length="59" mass="7130">MKPDERASFLCNHANFFCRDRSNAIELALLICELILENRLKEDDKIYWKLVVEEIYKLR</sequence>
<protein>
    <submittedName>
        <fullName evidence="1">Uncharacterized protein</fullName>
    </submittedName>
</protein>
<gene>
    <name evidence="1" type="ORF">UFOVP324_4</name>
</gene>